<reference evidence="3 4" key="1">
    <citation type="journal article" date="2016" name="Nat. Commun.">
        <title>Thousands of microbial genomes shed light on interconnected biogeochemical processes in an aquifer system.</title>
        <authorList>
            <person name="Anantharaman K."/>
            <person name="Brown C.T."/>
            <person name="Hug L.A."/>
            <person name="Sharon I."/>
            <person name="Castelle C.J."/>
            <person name="Probst A.J."/>
            <person name="Thomas B.C."/>
            <person name="Singh A."/>
            <person name="Wilkins M.J."/>
            <person name="Karaoz U."/>
            <person name="Brodie E.L."/>
            <person name="Williams K.H."/>
            <person name="Hubbard S.S."/>
            <person name="Banfield J.F."/>
        </authorList>
    </citation>
    <scope>NUCLEOTIDE SEQUENCE [LARGE SCALE GENOMIC DNA]</scope>
</reference>
<protein>
    <recommendedName>
        <fullName evidence="2">TRASH domain-containing protein</fullName>
    </recommendedName>
</protein>
<evidence type="ECO:0000313" key="3">
    <source>
        <dbReference type="EMBL" id="OGI51475.1"/>
    </source>
</evidence>
<name>A0A1F6U273_9PROT</name>
<organism evidence="3 4">
    <name type="scientific">Candidatus Muproteobacteria bacterium RIFCSPLOWO2_01_FULL_60_18</name>
    <dbReference type="NCBI Taxonomy" id="1817768"/>
    <lineage>
        <taxon>Bacteria</taxon>
        <taxon>Pseudomonadati</taxon>
        <taxon>Pseudomonadota</taxon>
        <taxon>Candidatus Muproteobacteria</taxon>
    </lineage>
</organism>
<dbReference type="Gene3D" id="1.10.620.20">
    <property type="entry name" value="Ribonucleotide Reductase, subunit A"/>
    <property type="match status" value="1"/>
</dbReference>
<dbReference type="InterPro" id="IPR007029">
    <property type="entry name" value="YHS_dom"/>
</dbReference>
<sequence>MDLDTLKNVGWLLLWGGLFFAMMRYGCGAHVTGGHGGHGRHGDRGQGEATAGGKTRDPVCGMEVDPHSALSFMHRGQHYYFCSTDCRDRFAKAPDQYTGASMPGGHHHG</sequence>
<dbReference type="EMBL" id="MFTC01000041">
    <property type="protein sequence ID" value="OGI51475.1"/>
    <property type="molecule type" value="Genomic_DNA"/>
</dbReference>
<dbReference type="STRING" id="1817768.A3A87_02980"/>
<dbReference type="InterPro" id="IPR012348">
    <property type="entry name" value="RNR-like"/>
</dbReference>
<accession>A0A1F6U273</accession>
<comment type="caution">
    <text evidence="3">The sequence shown here is derived from an EMBL/GenBank/DDBJ whole genome shotgun (WGS) entry which is preliminary data.</text>
</comment>
<dbReference type="InterPro" id="IPR009078">
    <property type="entry name" value="Ferritin-like_SF"/>
</dbReference>
<dbReference type="SUPFAM" id="SSF47240">
    <property type="entry name" value="Ferritin-like"/>
    <property type="match status" value="1"/>
</dbReference>
<dbReference type="AlphaFoldDB" id="A0A1F6U273"/>
<evidence type="ECO:0000256" key="1">
    <source>
        <dbReference type="SAM" id="MobiDB-lite"/>
    </source>
</evidence>
<gene>
    <name evidence="3" type="ORF">A3A87_02980</name>
</gene>
<feature type="domain" description="TRASH" evidence="2">
    <location>
        <begin position="57"/>
        <end position="94"/>
    </location>
</feature>
<dbReference type="GO" id="GO:0016491">
    <property type="term" value="F:oxidoreductase activity"/>
    <property type="evidence" value="ECO:0007669"/>
    <property type="project" value="InterPro"/>
</dbReference>
<dbReference type="InterPro" id="IPR011017">
    <property type="entry name" value="TRASH_dom"/>
</dbReference>
<dbReference type="Proteomes" id="UP000179037">
    <property type="component" value="Unassembled WGS sequence"/>
</dbReference>
<proteinExistence type="predicted"/>
<dbReference type="Pfam" id="PF04945">
    <property type="entry name" value="YHS"/>
    <property type="match status" value="1"/>
</dbReference>
<evidence type="ECO:0000259" key="2">
    <source>
        <dbReference type="SMART" id="SM00746"/>
    </source>
</evidence>
<feature type="region of interest" description="Disordered" evidence="1">
    <location>
        <begin position="35"/>
        <end position="60"/>
    </location>
</feature>
<evidence type="ECO:0000313" key="4">
    <source>
        <dbReference type="Proteomes" id="UP000179037"/>
    </source>
</evidence>
<dbReference type="SMART" id="SM00746">
    <property type="entry name" value="TRASH"/>
    <property type="match status" value="1"/>
</dbReference>